<accession>A0ABS4CZ42</accession>
<evidence type="ECO:0000256" key="1">
    <source>
        <dbReference type="SAM" id="Phobius"/>
    </source>
</evidence>
<dbReference type="EMBL" id="JAFDST010000003">
    <property type="protein sequence ID" value="MBP1082656.1"/>
    <property type="molecule type" value="Genomic_DNA"/>
</dbReference>
<evidence type="ECO:0000313" key="2">
    <source>
        <dbReference type="EMBL" id="MBP1082656.1"/>
    </source>
</evidence>
<evidence type="ECO:0000313" key="3">
    <source>
        <dbReference type="Proteomes" id="UP000674416"/>
    </source>
</evidence>
<gene>
    <name evidence="2" type="ORF">JOC74_003159</name>
</gene>
<keyword evidence="3" id="KW-1185">Reference proteome</keyword>
<protein>
    <submittedName>
        <fullName evidence="2">Membrane protein YfcA</fullName>
    </submittedName>
</protein>
<feature type="transmembrane region" description="Helical" evidence="1">
    <location>
        <begin position="78"/>
        <end position="96"/>
    </location>
</feature>
<keyword evidence="1" id="KW-0812">Transmembrane</keyword>
<organism evidence="2 3">
    <name type="scientific">Bacillus capparidis</name>
    <dbReference type="NCBI Taxonomy" id="1840411"/>
    <lineage>
        <taxon>Bacteria</taxon>
        <taxon>Bacillati</taxon>
        <taxon>Bacillota</taxon>
        <taxon>Bacilli</taxon>
        <taxon>Bacillales</taxon>
        <taxon>Bacillaceae</taxon>
        <taxon>Bacillus</taxon>
    </lineage>
</organism>
<comment type="caution">
    <text evidence="2">The sequence shown here is derived from an EMBL/GenBank/DDBJ whole genome shotgun (WGS) entry which is preliminary data.</text>
</comment>
<keyword evidence="1" id="KW-0472">Membrane</keyword>
<name>A0ABS4CZ42_9BACI</name>
<proteinExistence type="predicted"/>
<sequence>MGLNQIFHLTSVMRLTINDFFAEIIRILMFSLASAGAALVPLYFGLRKYSAPATIGSSLLVVLVTSSSSSGFSLANIIYIPLSLAIIALGIVAGAIRKIDRIDLN</sequence>
<keyword evidence="1" id="KW-1133">Transmembrane helix</keyword>
<reference evidence="2 3" key="1">
    <citation type="submission" date="2021-01" db="EMBL/GenBank/DDBJ databases">
        <title>Genomic Encyclopedia of Type Strains, Phase IV (KMG-IV): sequencing the most valuable type-strain genomes for metagenomic binning, comparative biology and taxonomic classification.</title>
        <authorList>
            <person name="Goeker M."/>
        </authorList>
    </citation>
    <scope>NUCLEOTIDE SEQUENCE [LARGE SCALE GENOMIC DNA]</scope>
    <source>
        <strain evidence="2 3">DSM 103394</strain>
    </source>
</reference>
<dbReference type="Proteomes" id="UP000674416">
    <property type="component" value="Unassembled WGS sequence"/>
</dbReference>
<feature type="transmembrane region" description="Helical" evidence="1">
    <location>
        <begin position="20"/>
        <end position="44"/>
    </location>
</feature>
<dbReference type="RefSeq" id="WP_211086205.1">
    <property type="nucleotide sequence ID" value="NZ_JAFDST010000003.1"/>
</dbReference>